<comment type="caution">
    <text evidence="2">The sequence shown here is derived from an EMBL/GenBank/DDBJ whole genome shotgun (WGS) entry which is preliminary data.</text>
</comment>
<name>A0A2G9YQX0_9BACT</name>
<keyword evidence="1" id="KW-0472">Membrane</keyword>
<protein>
    <submittedName>
        <fullName evidence="2">Uncharacterized protein</fullName>
    </submittedName>
</protein>
<evidence type="ECO:0000313" key="2">
    <source>
        <dbReference type="EMBL" id="PIP21637.1"/>
    </source>
</evidence>
<keyword evidence="1" id="KW-0812">Transmembrane</keyword>
<dbReference type="EMBL" id="PCRM01000026">
    <property type="protein sequence ID" value="PIP21637.1"/>
    <property type="molecule type" value="Genomic_DNA"/>
</dbReference>
<accession>A0A2G9YQX0</accession>
<dbReference type="AlphaFoldDB" id="A0A2G9YQX0"/>
<dbReference type="Proteomes" id="UP000231567">
    <property type="component" value="Unassembled WGS sequence"/>
</dbReference>
<keyword evidence="1" id="KW-1133">Transmembrane helix</keyword>
<feature type="transmembrane region" description="Helical" evidence="1">
    <location>
        <begin position="6"/>
        <end position="25"/>
    </location>
</feature>
<evidence type="ECO:0000313" key="3">
    <source>
        <dbReference type="Proteomes" id="UP000231567"/>
    </source>
</evidence>
<gene>
    <name evidence="2" type="ORF">COX39_01790</name>
</gene>
<proteinExistence type="predicted"/>
<evidence type="ECO:0000256" key="1">
    <source>
        <dbReference type="SAM" id="Phobius"/>
    </source>
</evidence>
<organism evidence="2 3">
    <name type="scientific">Candidatus Nealsonbacteria bacterium CG23_combo_of_CG06-09_8_20_14_all_40_13</name>
    <dbReference type="NCBI Taxonomy" id="1974724"/>
    <lineage>
        <taxon>Bacteria</taxon>
        <taxon>Candidatus Nealsoniibacteriota</taxon>
    </lineage>
</organism>
<sequence length="76" mass="8380">MKKMLIIIAIVLIAIAAIIAVFLVIKRSPASIADNELCSQIVGSDKYYCHARVEKKPRPLQKNGRTRQSSMLGNIA</sequence>
<reference evidence="2 3" key="1">
    <citation type="submission" date="2017-09" db="EMBL/GenBank/DDBJ databases">
        <title>Depth-based differentiation of microbial function through sediment-hosted aquifers and enrichment of novel symbionts in the deep terrestrial subsurface.</title>
        <authorList>
            <person name="Probst A.J."/>
            <person name="Ladd B."/>
            <person name="Jarett J.K."/>
            <person name="Geller-Mcgrath D.E."/>
            <person name="Sieber C.M."/>
            <person name="Emerson J.B."/>
            <person name="Anantharaman K."/>
            <person name="Thomas B.C."/>
            <person name="Malmstrom R."/>
            <person name="Stieglmeier M."/>
            <person name="Klingl A."/>
            <person name="Woyke T."/>
            <person name="Ryan C.M."/>
            <person name="Banfield J.F."/>
        </authorList>
    </citation>
    <scope>NUCLEOTIDE SEQUENCE [LARGE SCALE GENOMIC DNA]</scope>
    <source>
        <strain evidence="2">CG23_combo_of_CG06-09_8_20_14_all_40_13</strain>
    </source>
</reference>